<keyword evidence="4" id="KW-1185">Reference proteome</keyword>
<evidence type="ECO:0000256" key="2">
    <source>
        <dbReference type="SAM" id="Phobius"/>
    </source>
</evidence>
<keyword evidence="2" id="KW-0812">Transmembrane</keyword>
<evidence type="ECO:0000256" key="1">
    <source>
        <dbReference type="SAM" id="MobiDB-lite"/>
    </source>
</evidence>
<name>A0A2H3BWC2_9AGAR</name>
<feature type="compositionally biased region" description="Polar residues" evidence="1">
    <location>
        <begin position="89"/>
        <end position="103"/>
    </location>
</feature>
<sequence>MTPDLNNIQTIALSTAIVGTTLLLLLVVLTIFTWRRQIENFLVAQGILIHPQPLRPAPFPAHYVLPYRPNQRSMKGESVVSHELRNVTPGLSHQRSTAATSRQSSDKFPPHWETPDVPRTPTPPGMERPPSGSDSKEIQRNIWTYYLDAPPPPYTLPCRPERVLVPSEPHPRIEDAGTQLPRRLEVPAPRPPRFTPASWPIN</sequence>
<keyword evidence="2" id="KW-1133">Transmembrane helix</keyword>
<feature type="transmembrane region" description="Helical" evidence="2">
    <location>
        <begin position="12"/>
        <end position="32"/>
    </location>
</feature>
<keyword evidence="2" id="KW-0472">Membrane</keyword>
<evidence type="ECO:0000313" key="3">
    <source>
        <dbReference type="EMBL" id="PBK67356.1"/>
    </source>
</evidence>
<evidence type="ECO:0000313" key="4">
    <source>
        <dbReference type="Proteomes" id="UP000218334"/>
    </source>
</evidence>
<feature type="region of interest" description="Disordered" evidence="1">
    <location>
        <begin position="158"/>
        <end position="202"/>
    </location>
</feature>
<feature type="compositionally biased region" description="Pro residues" evidence="1">
    <location>
        <begin position="118"/>
        <end position="127"/>
    </location>
</feature>
<dbReference type="EMBL" id="KZ293437">
    <property type="protein sequence ID" value="PBK67356.1"/>
    <property type="molecule type" value="Genomic_DNA"/>
</dbReference>
<feature type="region of interest" description="Disordered" evidence="1">
    <location>
        <begin position="87"/>
        <end position="136"/>
    </location>
</feature>
<gene>
    <name evidence="3" type="ORF">ARMSODRAFT_1020834</name>
</gene>
<feature type="compositionally biased region" description="Basic and acidic residues" evidence="1">
    <location>
        <begin position="104"/>
        <end position="116"/>
    </location>
</feature>
<dbReference type="Proteomes" id="UP000218334">
    <property type="component" value="Unassembled WGS sequence"/>
</dbReference>
<organism evidence="3 4">
    <name type="scientific">Armillaria solidipes</name>
    <dbReference type="NCBI Taxonomy" id="1076256"/>
    <lineage>
        <taxon>Eukaryota</taxon>
        <taxon>Fungi</taxon>
        <taxon>Dikarya</taxon>
        <taxon>Basidiomycota</taxon>
        <taxon>Agaricomycotina</taxon>
        <taxon>Agaricomycetes</taxon>
        <taxon>Agaricomycetidae</taxon>
        <taxon>Agaricales</taxon>
        <taxon>Marasmiineae</taxon>
        <taxon>Physalacriaceae</taxon>
        <taxon>Armillaria</taxon>
    </lineage>
</organism>
<reference evidence="4" key="1">
    <citation type="journal article" date="2017" name="Nat. Ecol. Evol.">
        <title>Genome expansion and lineage-specific genetic innovations in the forest pathogenic fungi Armillaria.</title>
        <authorList>
            <person name="Sipos G."/>
            <person name="Prasanna A.N."/>
            <person name="Walter M.C."/>
            <person name="O'Connor E."/>
            <person name="Balint B."/>
            <person name="Krizsan K."/>
            <person name="Kiss B."/>
            <person name="Hess J."/>
            <person name="Varga T."/>
            <person name="Slot J."/>
            <person name="Riley R."/>
            <person name="Boka B."/>
            <person name="Rigling D."/>
            <person name="Barry K."/>
            <person name="Lee J."/>
            <person name="Mihaltcheva S."/>
            <person name="LaButti K."/>
            <person name="Lipzen A."/>
            <person name="Waldron R."/>
            <person name="Moloney N.M."/>
            <person name="Sperisen C."/>
            <person name="Kredics L."/>
            <person name="Vagvoelgyi C."/>
            <person name="Patrignani A."/>
            <person name="Fitzpatrick D."/>
            <person name="Nagy I."/>
            <person name="Doyle S."/>
            <person name="Anderson J.B."/>
            <person name="Grigoriev I.V."/>
            <person name="Gueldener U."/>
            <person name="Muensterkoetter M."/>
            <person name="Nagy L.G."/>
        </authorList>
    </citation>
    <scope>NUCLEOTIDE SEQUENCE [LARGE SCALE GENOMIC DNA]</scope>
    <source>
        <strain evidence="4">28-4</strain>
    </source>
</reference>
<proteinExistence type="predicted"/>
<dbReference type="AlphaFoldDB" id="A0A2H3BWC2"/>
<accession>A0A2H3BWC2</accession>
<protein>
    <submittedName>
        <fullName evidence="3">Uncharacterized protein</fullName>
    </submittedName>
</protein>